<sequence>MTTQMQPLWTAEDVAAFLGVPVTTLYAWRTKNYGPPARRIGRYLRYRPADVQGWVDQLEAEVA</sequence>
<evidence type="ECO:0000313" key="2">
    <source>
        <dbReference type="EMBL" id="MBP2474040.1"/>
    </source>
</evidence>
<comment type="caution">
    <text evidence="2">The sequence shown here is derived from an EMBL/GenBank/DDBJ whole genome shotgun (WGS) entry which is preliminary data.</text>
</comment>
<evidence type="ECO:0000313" key="3">
    <source>
        <dbReference type="Proteomes" id="UP001519363"/>
    </source>
</evidence>
<keyword evidence="2" id="KW-0238">DNA-binding</keyword>
<gene>
    <name evidence="2" type="ORF">JOF53_002912</name>
</gene>
<dbReference type="SUPFAM" id="SSF46955">
    <property type="entry name" value="Putative DNA-binding domain"/>
    <property type="match status" value="1"/>
</dbReference>
<dbReference type="GO" id="GO:0003677">
    <property type="term" value="F:DNA binding"/>
    <property type="evidence" value="ECO:0007669"/>
    <property type="project" value="UniProtKB-KW"/>
</dbReference>
<dbReference type="EMBL" id="JAGIOO010000001">
    <property type="protein sequence ID" value="MBP2474040.1"/>
    <property type="molecule type" value="Genomic_DNA"/>
</dbReference>
<dbReference type="Pfam" id="PF12728">
    <property type="entry name" value="HTH_17"/>
    <property type="match status" value="1"/>
</dbReference>
<keyword evidence="3" id="KW-1185">Reference proteome</keyword>
<protein>
    <submittedName>
        <fullName evidence="2">DNA-binding transcriptional regulator AlpA</fullName>
    </submittedName>
</protein>
<dbReference type="InterPro" id="IPR041657">
    <property type="entry name" value="HTH_17"/>
</dbReference>
<reference evidence="2 3" key="1">
    <citation type="submission" date="2021-03" db="EMBL/GenBank/DDBJ databases">
        <title>Sequencing the genomes of 1000 actinobacteria strains.</title>
        <authorList>
            <person name="Klenk H.-P."/>
        </authorList>
    </citation>
    <scope>NUCLEOTIDE SEQUENCE [LARGE SCALE GENOMIC DNA]</scope>
    <source>
        <strain evidence="2 3">DSM 44580</strain>
    </source>
</reference>
<dbReference type="InterPro" id="IPR009061">
    <property type="entry name" value="DNA-bd_dom_put_sf"/>
</dbReference>
<organism evidence="2 3">
    <name type="scientific">Crossiella equi</name>
    <dbReference type="NCBI Taxonomy" id="130796"/>
    <lineage>
        <taxon>Bacteria</taxon>
        <taxon>Bacillati</taxon>
        <taxon>Actinomycetota</taxon>
        <taxon>Actinomycetes</taxon>
        <taxon>Pseudonocardiales</taxon>
        <taxon>Pseudonocardiaceae</taxon>
        <taxon>Crossiella</taxon>
    </lineage>
</organism>
<evidence type="ECO:0000259" key="1">
    <source>
        <dbReference type="Pfam" id="PF12728"/>
    </source>
</evidence>
<dbReference type="Proteomes" id="UP001519363">
    <property type="component" value="Unassembled WGS sequence"/>
</dbReference>
<accession>A0ABS5AEB2</accession>
<dbReference type="Gene3D" id="1.10.1660.10">
    <property type="match status" value="1"/>
</dbReference>
<dbReference type="RefSeq" id="WP_086780913.1">
    <property type="nucleotide sequence ID" value="NZ_JAGIOO010000001.1"/>
</dbReference>
<proteinExistence type="predicted"/>
<feature type="domain" description="Helix-turn-helix" evidence="1">
    <location>
        <begin position="10"/>
        <end position="57"/>
    </location>
</feature>
<name>A0ABS5AEB2_9PSEU</name>